<dbReference type="Gene3D" id="3.90.1200.10">
    <property type="match status" value="1"/>
</dbReference>
<dbReference type="InterPro" id="IPR004119">
    <property type="entry name" value="EcKL"/>
</dbReference>
<accession>B4LX75</accession>
<keyword evidence="2" id="KW-0808">Transferase</keyword>
<dbReference type="eggNOG" id="ENOG502RZD1">
    <property type="taxonomic scope" value="Eukaryota"/>
</dbReference>
<proteinExistence type="predicted"/>
<dbReference type="PANTHER" id="PTHR11012:SF12">
    <property type="entry name" value="CHK KINASE-LIKE DOMAIN-CONTAINING PROTEIN-RELATED"/>
    <property type="match status" value="1"/>
</dbReference>
<dbReference type="PANTHER" id="PTHR11012">
    <property type="entry name" value="PROTEIN KINASE-LIKE DOMAIN-CONTAINING"/>
    <property type="match status" value="1"/>
</dbReference>
<reference evidence="2 3" key="1">
    <citation type="journal article" date="2007" name="Nature">
        <title>Evolution of genes and genomes on the Drosophila phylogeny.</title>
        <authorList>
            <consortium name="Drosophila 12 Genomes Consortium"/>
            <person name="Clark A.G."/>
            <person name="Eisen M.B."/>
            <person name="Smith D.R."/>
            <person name="Bergman C.M."/>
            <person name="Oliver B."/>
            <person name="Markow T.A."/>
            <person name="Kaufman T.C."/>
            <person name="Kellis M."/>
            <person name="Gelbart W."/>
            <person name="Iyer V.N."/>
            <person name="Pollard D.A."/>
            <person name="Sackton T.B."/>
            <person name="Larracuente A.M."/>
            <person name="Singh N.D."/>
            <person name="Abad J.P."/>
            <person name="Abt D.N."/>
            <person name="Adryan B."/>
            <person name="Aguade M."/>
            <person name="Akashi H."/>
            <person name="Anderson W.W."/>
            <person name="Aquadro C.F."/>
            <person name="Ardell D.H."/>
            <person name="Arguello R."/>
            <person name="Artieri C.G."/>
            <person name="Barbash D.A."/>
            <person name="Barker D."/>
            <person name="Barsanti P."/>
            <person name="Batterham P."/>
            <person name="Batzoglou S."/>
            <person name="Begun D."/>
            <person name="Bhutkar A."/>
            <person name="Blanco E."/>
            <person name="Bosak S.A."/>
            <person name="Bradley R.K."/>
            <person name="Brand A.D."/>
            <person name="Brent M.R."/>
            <person name="Brooks A.N."/>
            <person name="Brown R.H."/>
            <person name="Butlin R.K."/>
            <person name="Caggese C."/>
            <person name="Calvi B.R."/>
            <person name="Bernardo de Carvalho A."/>
            <person name="Caspi A."/>
            <person name="Castrezana S."/>
            <person name="Celniker S.E."/>
            <person name="Chang J.L."/>
            <person name="Chapple C."/>
            <person name="Chatterji S."/>
            <person name="Chinwalla A."/>
            <person name="Civetta A."/>
            <person name="Clifton S.W."/>
            <person name="Comeron J.M."/>
            <person name="Costello J.C."/>
            <person name="Coyne J.A."/>
            <person name="Daub J."/>
            <person name="David R.G."/>
            <person name="Delcher A.L."/>
            <person name="Delehaunty K."/>
            <person name="Do C.B."/>
            <person name="Ebling H."/>
            <person name="Edwards K."/>
            <person name="Eickbush T."/>
            <person name="Evans J.D."/>
            <person name="Filipski A."/>
            <person name="Findeiss S."/>
            <person name="Freyhult E."/>
            <person name="Fulton L."/>
            <person name="Fulton R."/>
            <person name="Garcia A.C."/>
            <person name="Gardiner A."/>
            <person name="Garfield D.A."/>
            <person name="Garvin B.E."/>
            <person name="Gibson G."/>
            <person name="Gilbert D."/>
            <person name="Gnerre S."/>
            <person name="Godfrey J."/>
            <person name="Good R."/>
            <person name="Gotea V."/>
            <person name="Gravely B."/>
            <person name="Greenberg A.J."/>
            <person name="Griffiths-Jones S."/>
            <person name="Gross S."/>
            <person name="Guigo R."/>
            <person name="Gustafson E.A."/>
            <person name="Haerty W."/>
            <person name="Hahn M.W."/>
            <person name="Halligan D.L."/>
            <person name="Halpern A.L."/>
            <person name="Halter G.M."/>
            <person name="Han M.V."/>
            <person name="Heger A."/>
            <person name="Hillier L."/>
            <person name="Hinrichs A.S."/>
            <person name="Holmes I."/>
            <person name="Hoskins R.A."/>
            <person name="Hubisz M.J."/>
            <person name="Hultmark D."/>
            <person name="Huntley M.A."/>
            <person name="Jaffe D.B."/>
            <person name="Jagadeeshan S."/>
            <person name="Jeck W.R."/>
            <person name="Johnson J."/>
            <person name="Jones C.D."/>
            <person name="Jordan W.C."/>
            <person name="Karpen G.H."/>
            <person name="Kataoka E."/>
            <person name="Keightley P.D."/>
            <person name="Kheradpour P."/>
            <person name="Kirkness E.F."/>
            <person name="Koerich L.B."/>
            <person name="Kristiansen K."/>
            <person name="Kudrna D."/>
            <person name="Kulathinal R.J."/>
            <person name="Kumar S."/>
            <person name="Kwok R."/>
            <person name="Lander E."/>
            <person name="Langley C.H."/>
            <person name="Lapoint R."/>
            <person name="Lazzaro B.P."/>
            <person name="Lee S.J."/>
            <person name="Levesque L."/>
            <person name="Li R."/>
            <person name="Lin C.F."/>
            <person name="Lin M.F."/>
            <person name="Lindblad-Toh K."/>
            <person name="Llopart A."/>
            <person name="Long M."/>
            <person name="Low L."/>
            <person name="Lozovsky E."/>
            <person name="Lu J."/>
            <person name="Luo M."/>
            <person name="Machado C.A."/>
            <person name="Makalowski W."/>
            <person name="Marzo M."/>
            <person name="Matsuda M."/>
            <person name="Matzkin L."/>
            <person name="McAllister B."/>
            <person name="McBride C.S."/>
            <person name="McKernan B."/>
            <person name="McKernan K."/>
            <person name="Mendez-Lago M."/>
            <person name="Minx P."/>
            <person name="Mollenhauer M.U."/>
            <person name="Montooth K."/>
            <person name="Mount S.M."/>
            <person name="Mu X."/>
            <person name="Myers E."/>
            <person name="Negre B."/>
            <person name="Newfeld S."/>
            <person name="Nielsen R."/>
            <person name="Noor M.A."/>
            <person name="O'Grady P."/>
            <person name="Pachter L."/>
            <person name="Papaceit M."/>
            <person name="Parisi M.J."/>
            <person name="Parisi M."/>
            <person name="Parts L."/>
            <person name="Pedersen J.S."/>
            <person name="Pesole G."/>
            <person name="Phillippy A.M."/>
            <person name="Ponting C.P."/>
            <person name="Pop M."/>
            <person name="Porcelli D."/>
            <person name="Powell J.R."/>
            <person name="Prohaska S."/>
            <person name="Pruitt K."/>
            <person name="Puig M."/>
            <person name="Quesneville H."/>
            <person name="Ram K.R."/>
            <person name="Rand D."/>
            <person name="Rasmussen M.D."/>
            <person name="Reed L.K."/>
            <person name="Reenan R."/>
            <person name="Reily A."/>
            <person name="Remington K.A."/>
            <person name="Rieger T.T."/>
            <person name="Ritchie M.G."/>
            <person name="Robin C."/>
            <person name="Rogers Y.H."/>
            <person name="Rohde C."/>
            <person name="Rozas J."/>
            <person name="Rubenfield M.J."/>
            <person name="Ruiz A."/>
            <person name="Russo S."/>
            <person name="Salzberg S.L."/>
            <person name="Sanchez-Gracia A."/>
            <person name="Saranga D.J."/>
            <person name="Sato H."/>
            <person name="Schaeffer S.W."/>
            <person name="Schatz M.C."/>
            <person name="Schlenke T."/>
            <person name="Schwartz R."/>
            <person name="Segarra C."/>
            <person name="Singh R.S."/>
            <person name="Sirot L."/>
            <person name="Sirota M."/>
            <person name="Sisneros N.B."/>
            <person name="Smith C.D."/>
            <person name="Smith T.F."/>
            <person name="Spieth J."/>
            <person name="Stage D.E."/>
            <person name="Stark A."/>
            <person name="Stephan W."/>
            <person name="Strausberg R.L."/>
            <person name="Strempel S."/>
            <person name="Sturgill D."/>
            <person name="Sutton G."/>
            <person name="Sutton G.G."/>
            <person name="Tao W."/>
            <person name="Teichmann S."/>
            <person name="Tobari Y.N."/>
            <person name="Tomimura Y."/>
            <person name="Tsolas J.M."/>
            <person name="Valente V.L."/>
            <person name="Venter E."/>
            <person name="Venter J.C."/>
            <person name="Vicario S."/>
            <person name="Vieira F.G."/>
            <person name="Vilella A.J."/>
            <person name="Villasante A."/>
            <person name="Walenz B."/>
            <person name="Wang J."/>
            <person name="Wasserman M."/>
            <person name="Watts T."/>
            <person name="Wilson D."/>
            <person name="Wilson R.K."/>
            <person name="Wing R.A."/>
            <person name="Wolfner M.F."/>
            <person name="Wong A."/>
            <person name="Wong G.K."/>
            <person name="Wu C.I."/>
            <person name="Wu G."/>
            <person name="Yamamoto D."/>
            <person name="Yang H.P."/>
            <person name="Yang S.P."/>
            <person name="Yorke J.A."/>
            <person name="Yoshida K."/>
            <person name="Zdobnov E."/>
            <person name="Zhang P."/>
            <person name="Zhang Y."/>
            <person name="Zimin A.V."/>
            <person name="Baldwin J."/>
            <person name="Abdouelleil A."/>
            <person name="Abdulkadir J."/>
            <person name="Abebe A."/>
            <person name="Abera B."/>
            <person name="Abreu J."/>
            <person name="Acer S.C."/>
            <person name="Aftuck L."/>
            <person name="Alexander A."/>
            <person name="An P."/>
            <person name="Anderson E."/>
            <person name="Anderson S."/>
            <person name="Arachi H."/>
            <person name="Azer M."/>
            <person name="Bachantsang P."/>
            <person name="Barry A."/>
            <person name="Bayul T."/>
            <person name="Berlin A."/>
            <person name="Bessette D."/>
            <person name="Bloom T."/>
            <person name="Blye J."/>
            <person name="Boguslavskiy L."/>
            <person name="Bonnet C."/>
            <person name="Boukhgalter B."/>
            <person name="Bourzgui I."/>
            <person name="Brown A."/>
            <person name="Cahill P."/>
            <person name="Channer S."/>
            <person name="Cheshatsang Y."/>
            <person name="Chuda L."/>
            <person name="Citroen M."/>
            <person name="Collymore A."/>
            <person name="Cooke P."/>
            <person name="Costello M."/>
            <person name="D'Aco K."/>
            <person name="Daza R."/>
            <person name="De Haan G."/>
            <person name="DeGray S."/>
            <person name="DeMaso C."/>
            <person name="Dhargay N."/>
            <person name="Dooley K."/>
            <person name="Dooley E."/>
            <person name="Doricent M."/>
            <person name="Dorje P."/>
            <person name="Dorjee K."/>
            <person name="Dupes A."/>
            <person name="Elong R."/>
            <person name="Falk J."/>
            <person name="Farina A."/>
            <person name="Faro S."/>
            <person name="Ferguson D."/>
            <person name="Fisher S."/>
            <person name="Foley C.D."/>
            <person name="Franke A."/>
            <person name="Friedrich D."/>
            <person name="Gadbois L."/>
            <person name="Gearin G."/>
            <person name="Gearin C.R."/>
            <person name="Giannoukos G."/>
            <person name="Goode T."/>
            <person name="Graham J."/>
            <person name="Grandbois E."/>
            <person name="Grewal S."/>
            <person name="Gyaltsen K."/>
            <person name="Hafez N."/>
            <person name="Hagos B."/>
            <person name="Hall J."/>
            <person name="Henson C."/>
            <person name="Hollinger A."/>
            <person name="Honan T."/>
            <person name="Huard M.D."/>
            <person name="Hughes L."/>
            <person name="Hurhula B."/>
            <person name="Husby M.E."/>
            <person name="Kamat A."/>
            <person name="Kanga B."/>
            <person name="Kashin S."/>
            <person name="Khazanovich D."/>
            <person name="Kisner P."/>
            <person name="Lance K."/>
            <person name="Lara M."/>
            <person name="Lee W."/>
            <person name="Lennon N."/>
            <person name="Letendre F."/>
            <person name="LeVine R."/>
            <person name="Lipovsky A."/>
            <person name="Liu X."/>
            <person name="Liu J."/>
            <person name="Liu S."/>
            <person name="Lokyitsang T."/>
            <person name="Lokyitsang Y."/>
            <person name="Lubonja R."/>
            <person name="Lui A."/>
            <person name="MacDonald P."/>
            <person name="Magnisalis V."/>
            <person name="Maru K."/>
            <person name="Matthews C."/>
            <person name="McCusker W."/>
            <person name="McDonough S."/>
            <person name="Mehta T."/>
            <person name="Meldrim J."/>
            <person name="Meneus L."/>
            <person name="Mihai O."/>
            <person name="Mihalev A."/>
            <person name="Mihova T."/>
            <person name="Mittelman R."/>
            <person name="Mlenga V."/>
            <person name="Montmayeur A."/>
            <person name="Mulrain L."/>
            <person name="Navidi A."/>
            <person name="Naylor J."/>
            <person name="Negash T."/>
            <person name="Nguyen T."/>
            <person name="Nguyen N."/>
            <person name="Nicol R."/>
            <person name="Norbu C."/>
            <person name="Norbu N."/>
            <person name="Novod N."/>
            <person name="O'Neill B."/>
            <person name="Osman S."/>
            <person name="Markiewicz E."/>
            <person name="Oyono O.L."/>
            <person name="Patti C."/>
            <person name="Phunkhang P."/>
            <person name="Pierre F."/>
            <person name="Priest M."/>
            <person name="Raghuraman S."/>
            <person name="Rege F."/>
            <person name="Reyes R."/>
            <person name="Rise C."/>
            <person name="Rogov P."/>
            <person name="Ross K."/>
            <person name="Ryan E."/>
            <person name="Settipalli S."/>
            <person name="Shea T."/>
            <person name="Sherpa N."/>
            <person name="Shi L."/>
            <person name="Shih D."/>
            <person name="Sparrow T."/>
            <person name="Spaulding J."/>
            <person name="Stalker J."/>
            <person name="Stange-Thomann N."/>
            <person name="Stavropoulos S."/>
            <person name="Stone C."/>
            <person name="Strader C."/>
            <person name="Tesfaye S."/>
            <person name="Thomson T."/>
            <person name="Thoulutsang Y."/>
            <person name="Thoulutsang D."/>
            <person name="Topham K."/>
            <person name="Topping I."/>
            <person name="Tsamla T."/>
            <person name="Vassiliev H."/>
            <person name="Vo A."/>
            <person name="Wangchuk T."/>
            <person name="Wangdi T."/>
            <person name="Weiand M."/>
            <person name="Wilkinson J."/>
            <person name="Wilson A."/>
            <person name="Yadav S."/>
            <person name="Young G."/>
            <person name="Yu Q."/>
            <person name="Zembek L."/>
            <person name="Zhong D."/>
            <person name="Zimmer A."/>
            <person name="Zwirko Z."/>
            <person name="Jaffe D.B."/>
            <person name="Alvarez P."/>
            <person name="Brockman W."/>
            <person name="Butler J."/>
            <person name="Chin C."/>
            <person name="Gnerre S."/>
            <person name="Grabherr M."/>
            <person name="Kleber M."/>
            <person name="Mauceli E."/>
            <person name="MacCallum I."/>
        </authorList>
    </citation>
    <scope>NUCLEOTIDE SEQUENCE [LARGE SCALE GENOMIC DNA]</scope>
    <source>
        <strain evidence="3">Tucson 15010-1051.87</strain>
    </source>
</reference>
<dbReference type="OMA" id="CTPCIYH"/>
<protein>
    <recommendedName>
        <fullName evidence="1">CHK kinase-like domain-containing protein</fullName>
    </recommendedName>
</protein>
<name>B4LX75_DROVI</name>
<evidence type="ECO:0000259" key="1">
    <source>
        <dbReference type="SMART" id="SM00587"/>
    </source>
</evidence>
<dbReference type="SUPFAM" id="SSF56112">
    <property type="entry name" value="Protein kinase-like (PK-like)"/>
    <property type="match status" value="1"/>
</dbReference>
<dbReference type="KEGG" id="dvi:6630746"/>
<dbReference type="HOGENOM" id="CLU_010718_0_1_1"/>
<dbReference type="Pfam" id="PF02958">
    <property type="entry name" value="EcKL"/>
    <property type="match status" value="1"/>
</dbReference>
<organism evidence="2 3">
    <name type="scientific">Drosophila virilis</name>
    <name type="common">Fruit fly</name>
    <dbReference type="NCBI Taxonomy" id="7244"/>
    <lineage>
        <taxon>Eukaryota</taxon>
        <taxon>Metazoa</taxon>
        <taxon>Ecdysozoa</taxon>
        <taxon>Arthropoda</taxon>
        <taxon>Hexapoda</taxon>
        <taxon>Insecta</taxon>
        <taxon>Pterygota</taxon>
        <taxon>Neoptera</taxon>
        <taxon>Endopterygota</taxon>
        <taxon>Diptera</taxon>
        <taxon>Brachycera</taxon>
        <taxon>Muscomorpha</taxon>
        <taxon>Ephydroidea</taxon>
        <taxon>Drosophilidae</taxon>
        <taxon>Drosophila</taxon>
    </lineage>
</organism>
<dbReference type="OrthoDB" id="8250698at2759"/>
<dbReference type="InParanoid" id="B4LX75"/>
<feature type="domain" description="CHK kinase-like" evidence="1">
    <location>
        <begin position="140"/>
        <end position="328"/>
    </location>
</feature>
<evidence type="ECO:0000313" key="3">
    <source>
        <dbReference type="Proteomes" id="UP000008792"/>
    </source>
</evidence>
<dbReference type="PhylomeDB" id="B4LX75"/>
<sequence>MPPNNDSYNSDELNAPQWLNTEFIREILVKHLKAPELKVVDVKFSPASSKGDHYASLMFRAYVEYETQKGHSTISLVIKTMPEQDGHKKELLGESHIFETEIAMYTKVLPKFEKVLREVGDMTRLCATCIYHSLKPRQVMVFEDLLTQGYAVIRRSANIEELRAALETLAKWHAVSHKLLKEQPELFDQLQYDITTLPKFLEQDFLTKSLGSFTDMLGNVESLKTYRKYFEPMQDKLIQAWVDVIREYRDNRQENGYYVLCHGDFHLRNMMFRGPDCMLLDFQMSYVGSMANDIIYAIYMLFDGKLREEKSNELIYNYFQTFVNTLKKIGYQGKVPSLVEFRRQMFEKRYNDFLLLTSFQPIIIYMRKGADPGEIIENDDLRSKLYYQKEYIKELEDLLPRMLHLGYFEPL</sequence>
<dbReference type="InterPro" id="IPR011009">
    <property type="entry name" value="Kinase-like_dom_sf"/>
</dbReference>
<dbReference type="STRING" id="7244.B4LX75"/>
<gene>
    <name evidence="2" type="primary">Dvir\GJ23763</name>
    <name evidence="2" type="ORF">Dvir_GJ23763</name>
</gene>
<dbReference type="InterPro" id="IPR015897">
    <property type="entry name" value="CHK_kinase-like"/>
</dbReference>
<dbReference type="SMART" id="SM00587">
    <property type="entry name" value="CHK"/>
    <property type="match status" value="1"/>
</dbReference>
<dbReference type="Proteomes" id="UP000008792">
    <property type="component" value="Unassembled WGS sequence"/>
</dbReference>
<evidence type="ECO:0000313" key="2">
    <source>
        <dbReference type="EMBL" id="EDW66727.1"/>
    </source>
</evidence>
<keyword evidence="3" id="KW-1185">Reference proteome</keyword>
<dbReference type="GO" id="GO:0016740">
    <property type="term" value="F:transferase activity"/>
    <property type="evidence" value="ECO:0007669"/>
    <property type="project" value="UniProtKB-KW"/>
</dbReference>
<dbReference type="EMBL" id="CH940650">
    <property type="protein sequence ID" value="EDW66727.1"/>
    <property type="molecule type" value="Genomic_DNA"/>
</dbReference>
<dbReference type="AlphaFoldDB" id="B4LX75"/>